<dbReference type="EMBL" id="JBHFEH010000175">
    <property type="protein sequence ID" value="KAL2044628.1"/>
    <property type="molecule type" value="Genomic_DNA"/>
</dbReference>
<evidence type="ECO:0000313" key="1">
    <source>
        <dbReference type="EMBL" id="KAL2044628.1"/>
    </source>
</evidence>
<gene>
    <name evidence="1" type="ORF">ABVK25_012303</name>
</gene>
<reference evidence="1 2" key="1">
    <citation type="submission" date="2024-09" db="EMBL/GenBank/DDBJ databases">
        <title>Rethinking Asexuality: The Enigmatic Case of Functional Sexual Genes in Lepraria (Stereocaulaceae).</title>
        <authorList>
            <person name="Doellman M."/>
            <person name="Sun Y."/>
            <person name="Barcenas-Pena A."/>
            <person name="Lumbsch H.T."/>
            <person name="Grewe F."/>
        </authorList>
    </citation>
    <scope>NUCLEOTIDE SEQUENCE [LARGE SCALE GENOMIC DNA]</scope>
    <source>
        <strain evidence="1 2">Grewe 0041</strain>
    </source>
</reference>
<proteinExistence type="predicted"/>
<sequence length="94" mass="10351">MLWLIASNYSWHHTDLCIQNPSIEKATKAKRAVDTADLVSSEIEKAGNAKRTVDGAFIITPIEKATKDKRTVDASELVSSDIKKAGNKMTFMVV</sequence>
<organism evidence="1 2">
    <name type="scientific">Lepraria finkii</name>
    <dbReference type="NCBI Taxonomy" id="1340010"/>
    <lineage>
        <taxon>Eukaryota</taxon>
        <taxon>Fungi</taxon>
        <taxon>Dikarya</taxon>
        <taxon>Ascomycota</taxon>
        <taxon>Pezizomycotina</taxon>
        <taxon>Lecanoromycetes</taxon>
        <taxon>OSLEUM clade</taxon>
        <taxon>Lecanoromycetidae</taxon>
        <taxon>Lecanorales</taxon>
        <taxon>Lecanorineae</taxon>
        <taxon>Stereocaulaceae</taxon>
        <taxon>Lepraria</taxon>
    </lineage>
</organism>
<dbReference type="Proteomes" id="UP001590951">
    <property type="component" value="Unassembled WGS sequence"/>
</dbReference>
<evidence type="ECO:0000313" key="2">
    <source>
        <dbReference type="Proteomes" id="UP001590951"/>
    </source>
</evidence>
<protein>
    <submittedName>
        <fullName evidence="1">Uncharacterized protein</fullName>
    </submittedName>
</protein>
<keyword evidence="2" id="KW-1185">Reference proteome</keyword>
<accession>A0ABR4AHR1</accession>
<name>A0ABR4AHR1_9LECA</name>
<comment type="caution">
    <text evidence="1">The sequence shown here is derived from an EMBL/GenBank/DDBJ whole genome shotgun (WGS) entry which is preliminary data.</text>
</comment>